<evidence type="ECO:0000256" key="1">
    <source>
        <dbReference type="SAM" id="SignalP"/>
    </source>
</evidence>
<gene>
    <name evidence="2" type="ORF">EG028_23660</name>
</gene>
<proteinExistence type="predicted"/>
<protein>
    <recommendedName>
        <fullName evidence="4">DUF3078 domain-containing protein</fullName>
    </recommendedName>
</protein>
<evidence type="ECO:0000313" key="2">
    <source>
        <dbReference type="EMBL" id="RPD38708.1"/>
    </source>
</evidence>
<feature type="chain" id="PRO_5018243736" description="DUF3078 domain-containing protein" evidence="1">
    <location>
        <begin position="19"/>
        <end position="387"/>
    </location>
</feature>
<dbReference type="RefSeq" id="WP_120518746.1">
    <property type="nucleotide sequence ID" value="NZ_QXZY01000014.1"/>
</dbReference>
<keyword evidence="3" id="KW-1185">Reference proteome</keyword>
<dbReference type="AlphaFoldDB" id="A0A3N4M6D3"/>
<accession>A0A3N4M6D3</accession>
<feature type="signal peptide" evidence="1">
    <location>
        <begin position="1"/>
        <end position="18"/>
    </location>
</feature>
<organism evidence="2 3">
    <name type="scientific">Chitinophaga barathri</name>
    <dbReference type="NCBI Taxonomy" id="1647451"/>
    <lineage>
        <taxon>Bacteria</taxon>
        <taxon>Pseudomonadati</taxon>
        <taxon>Bacteroidota</taxon>
        <taxon>Chitinophagia</taxon>
        <taxon>Chitinophagales</taxon>
        <taxon>Chitinophagaceae</taxon>
        <taxon>Chitinophaga</taxon>
    </lineage>
</organism>
<dbReference type="Proteomes" id="UP000279089">
    <property type="component" value="Unassembled WGS sequence"/>
</dbReference>
<name>A0A3N4M6D3_9BACT</name>
<comment type="caution">
    <text evidence="2">The sequence shown here is derived from an EMBL/GenBank/DDBJ whole genome shotgun (WGS) entry which is preliminary data.</text>
</comment>
<evidence type="ECO:0000313" key="3">
    <source>
        <dbReference type="Proteomes" id="UP000279089"/>
    </source>
</evidence>
<sequence length="387" mass="43521">MKRIFTLLLLMCGSQLFAQQEKEPDHKAVPQSSAFKLVDISPTLIETPVTPKAFGLGILQNFDKGSSWPQNYSAEFTPYWWALPKNRDAYKFLGIRRHEDPVTKADVYRSNPFSALKMTNISVAFLQKDLVPDTADATQKVFSAGFRTTLLRFYSSAHSEKLNNIINDIRANQSLRIAALVNDPDFIAAGDDPVKIAEATKNFARKRKEAGDKIDSLRQTIEDHIAQKPAFQWDLAGAYATYGIADTAWKTGRVGIWSTLSLNLLLNAHGESTKQNYLTISAYTRYMYDNYTTEKGFITNSNSFDVGGRLSFEFDPLSIGFEAVHRNYVVEGDLQSQRVIGFLNYRVGKDLYLNGAFGSDFGMDKSRILALFGLNWGFGNEKLTFKD</sequence>
<keyword evidence="1" id="KW-0732">Signal</keyword>
<reference evidence="3" key="1">
    <citation type="submission" date="2018-11" db="EMBL/GenBank/DDBJ databases">
        <title>Chitinophaga lutea sp.nov., isolate from arsenic contaminated soil.</title>
        <authorList>
            <person name="Zong Y."/>
        </authorList>
    </citation>
    <scope>NUCLEOTIDE SEQUENCE [LARGE SCALE GENOMIC DNA]</scope>
    <source>
        <strain evidence="3">YLT18</strain>
    </source>
</reference>
<dbReference type="OrthoDB" id="623250at2"/>
<dbReference type="EMBL" id="RMBX01000014">
    <property type="protein sequence ID" value="RPD38708.1"/>
    <property type="molecule type" value="Genomic_DNA"/>
</dbReference>
<evidence type="ECO:0008006" key="4">
    <source>
        <dbReference type="Google" id="ProtNLM"/>
    </source>
</evidence>